<keyword evidence="2" id="KW-1185">Reference proteome</keyword>
<comment type="caution">
    <text evidence="1">The sequence shown here is derived from an EMBL/GenBank/DDBJ whole genome shotgun (WGS) entry which is preliminary data.</text>
</comment>
<accession>A0ABQ1GPI7</accession>
<proteinExistence type="predicted"/>
<dbReference type="SUPFAM" id="SSF141371">
    <property type="entry name" value="PilZ domain-like"/>
    <property type="match status" value="1"/>
</dbReference>
<protein>
    <recommendedName>
        <fullName evidence="3">PilZ domain-containing protein</fullName>
    </recommendedName>
</protein>
<gene>
    <name evidence="1" type="ORF">GCM10011395_17740</name>
</gene>
<dbReference type="EMBL" id="BMDW01000009">
    <property type="protein sequence ID" value="GGA47927.1"/>
    <property type="molecule type" value="Genomic_DNA"/>
</dbReference>
<name>A0ABQ1GPI7_9SPHN</name>
<evidence type="ECO:0000313" key="1">
    <source>
        <dbReference type="EMBL" id="GGA47927.1"/>
    </source>
</evidence>
<organism evidence="1 2">
    <name type="scientific">Sphingomonas psychrolutea</name>
    <dbReference type="NCBI Taxonomy" id="1259676"/>
    <lineage>
        <taxon>Bacteria</taxon>
        <taxon>Pseudomonadati</taxon>
        <taxon>Pseudomonadota</taxon>
        <taxon>Alphaproteobacteria</taxon>
        <taxon>Sphingomonadales</taxon>
        <taxon>Sphingomonadaceae</taxon>
        <taxon>Sphingomonas</taxon>
    </lineage>
</organism>
<evidence type="ECO:0008006" key="3">
    <source>
        <dbReference type="Google" id="ProtNLM"/>
    </source>
</evidence>
<dbReference type="RefSeq" id="WP_188446622.1">
    <property type="nucleotide sequence ID" value="NZ_BMDW01000009.1"/>
</dbReference>
<evidence type="ECO:0000313" key="2">
    <source>
        <dbReference type="Proteomes" id="UP000618591"/>
    </source>
</evidence>
<reference evidence="2" key="1">
    <citation type="journal article" date="2019" name="Int. J. Syst. Evol. Microbiol.">
        <title>The Global Catalogue of Microorganisms (GCM) 10K type strain sequencing project: providing services to taxonomists for standard genome sequencing and annotation.</title>
        <authorList>
            <consortium name="The Broad Institute Genomics Platform"/>
            <consortium name="The Broad Institute Genome Sequencing Center for Infectious Disease"/>
            <person name="Wu L."/>
            <person name="Ma J."/>
        </authorList>
    </citation>
    <scope>NUCLEOTIDE SEQUENCE [LARGE SCALE GENOMIC DNA]</scope>
    <source>
        <strain evidence="2">CGMCC 1.10106</strain>
    </source>
</reference>
<sequence>MAMALALPVTDNRALARDEVHYRARAFGPDARPVSLLIVNLSAMGLMARADVAYAVGERLRITLPVVGVVIAELRWSLGGRIGCELDQPIDLADYYDVLAVMLKAR</sequence>
<dbReference type="Proteomes" id="UP000618591">
    <property type="component" value="Unassembled WGS sequence"/>
</dbReference>